<name>A0A0R3SGQ7_HYMDI</name>
<dbReference type="SUPFAM" id="SSF50784">
    <property type="entry name" value="Transcription factor IIA (TFIIA), beta-barrel domain"/>
    <property type="match status" value="1"/>
</dbReference>
<feature type="compositionally biased region" description="Basic residues" evidence="5">
    <location>
        <begin position="380"/>
        <end position="389"/>
    </location>
</feature>
<dbReference type="GO" id="GO:0006367">
    <property type="term" value="P:transcription initiation at RNA polymerase II promoter"/>
    <property type="evidence" value="ECO:0007669"/>
    <property type="project" value="InterPro"/>
</dbReference>
<evidence type="ECO:0000313" key="7">
    <source>
        <dbReference type="Proteomes" id="UP000274504"/>
    </source>
</evidence>
<keyword evidence="3" id="KW-0804">Transcription</keyword>
<evidence type="ECO:0000313" key="6">
    <source>
        <dbReference type="EMBL" id="VDL43758.1"/>
    </source>
</evidence>
<dbReference type="WBParaSite" id="HDID_0000410301-mRNA-1">
    <property type="protein sequence ID" value="HDID_0000410301-mRNA-1"/>
    <property type="gene ID" value="HDID_0000410301"/>
</dbReference>
<dbReference type="Gene3D" id="1.10.287.100">
    <property type="match status" value="1"/>
</dbReference>
<dbReference type="OrthoDB" id="6275927at2759"/>
<dbReference type="Proteomes" id="UP000274504">
    <property type="component" value="Unassembled WGS sequence"/>
</dbReference>
<dbReference type="Pfam" id="PF03153">
    <property type="entry name" value="TFIIA"/>
    <property type="match status" value="1"/>
</dbReference>
<dbReference type="STRING" id="6216.A0A0R3SGQ7"/>
<protein>
    <submittedName>
        <fullName evidence="8">General transcription factor IIA, 1-like</fullName>
    </submittedName>
</protein>
<dbReference type="Gene3D" id="2.30.18.10">
    <property type="entry name" value="Transcription factor IIA (TFIIA), beta-barrel domain"/>
    <property type="match status" value="1"/>
</dbReference>
<dbReference type="EMBL" id="UYSG01001439">
    <property type="protein sequence ID" value="VDL43758.1"/>
    <property type="molecule type" value="Genomic_DNA"/>
</dbReference>
<evidence type="ECO:0000256" key="2">
    <source>
        <dbReference type="ARBA" id="ARBA00010059"/>
    </source>
</evidence>
<dbReference type="SMART" id="SM01371">
    <property type="entry name" value="TFIIA"/>
    <property type="match status" value="1"/>
</dbReference>
<evidence type="ECO:0000313" key="8">
    <source>
        <dbReference type="WBParaSite" id="HDID_0000410301-mRNA-1"/>
    </source>
</evidence>
<gene>
    <name evidence="6" type="ORF">HDID_LOCUS4101</name>
</gene>
<feature type="compositionally biased region" description="Polar residues" evidence="5">
    <location>
        <begin position="264"/>
        <end position="280"/>
    </location>
</feature>
<evidence type="ECO:0000256" key="5">
    <source>
        <dbReference type="SAM" id="MobiDB-lite"/>
    </source>
</evidence>
<reference evidence="6 7" key="2">
    <citation type="submission" date="2018-11" db="EMBL/GenBank/DDBJ databases">
        <authorList>
            <consortium name="Pathogen Informatics"/>
        </authorList>
    </citation>
    <scope>NUCLEOTIDE SEQUENCE [LARGE SCALE GENOMIC DNA]</scope>
</reference>
<comment type="subcellular location">
    <subcellularLocation>
        <location evidence="1">Nucleus</location>
    </subcellularLocation>
</comment>
<reference evidence="8" key="1">
    <citation type="submission" date="2017-02" db="UniProtKB">
        <authorList>
            <consortium name="WormBaseParasite"/>
        </authorList>
    </citation>
    <scope>IDENTIFICATION</scope>
</reference>
<dbReference type="PANTHER" id="PTHR12694:SF8">
    <property type="entry name" value="TRANSCRIPTION INITIATION FACTOR IIA SUBUNIT 1"/>
    <property type="match status" value="1"/>
</dbReference>
<keyword evidence="4" id="KW-0539">Nucleus</keyword>
<comment type="similarity">
    <text evidence="2">Belongs to the TFIIA subunit 1 family.</text>
</comment>
<sequence>AAFYNKVIDDVIEGVKEAFLQDGVDLDVLEQLKKLWISKFAETHVTDPEPAAQPASHYARVLGPQMNPVAPVPIARMPLQLPVPGSLRNLAPIARPNAPLPAVPVATSTNQQTGLVMSPSQQQRPAIVLASALNTQSTNPQAAFANIAFRPQPNAPGQQAAIIGQPTLAGVNGMAAFQGQNIQFVQLSQPLMMPFQLRPQTVIQTQPHQQQQNFTRSQVDGAGDGVSDFSDEEEAEVLEPYSVETPLLRSGPMSLIPAHPTPTPQRQFLSETPTRQTSATGAVGGGDDSDDDDEGMVPPTPHPLTTPGGDTPAITVGKRCVGDATTTLGGTMGEKRARFLSLQESFGHEDSDADVISDPDDFDPDQLGMEATAETVVTKTSRRKQKKPLRGGGHEDEHIPDRSPETKLEDEELPPPPEEPEDGAEGEEEEEDKPLNSEDDVSDEDADLIFRSEDLVVCQYERFTRARSRWRFWLRDGIMKINGREQVFQRLLVEADWMYNSQQNRAAT</sequence>
<dbReference type="InterPro" id="IPR004855">
    <property type="entry name" value="TFIIA_asu/bsu"/>
</dbReference>
<evidence type="ECO:0000256" key="3">
    <source>
        <dbReference type="ARBA" id="ARBA00023163"/>
    </source>
</evidence>
<feature type="region of interest" description="Disordered" evidence="5">
    <location>
        <begin position="372"/>
        <end position="443"/>
    </location>
</feature>
<organism evidence="8">
    <name type="scientific">Hymenolepis diminuta</name>
    <name type="common">Rat tapeworm</name>
    <dbReference type="NCBI Taxonomy" id="6216"/>
    <lineage>
        <taxon>Eukaryota</taxon>
        <taxon>Metazoa</taxon>
        <taxon>Spiralia</taxon>
        <taxon>Lophotrochozoa</taxon>
        <taxon>Platyhelminthes</taxon>
        <taxon>Cestoda</taxon>
        <taxon>Eucestoda</taxon>
        <taxon>Cyclophyllidea</taxon>
        <taxon>Hymenolepididae</taxon>
        <taxon>Hymenolepis</taxon>
    </lineage>
</organism>
<evidence type="ECO:0000256" key="1">
    <source>
        <dbReference type="ARBA" id="ARBA00004123"/>
    </source>
</evidence>
<dbReference type="InterPro" id="IPR009088">
    <property type="entry name" value="TFIIA_b-brl"/>
</dbReference>
<dbReference type="GO" id="GO:0005672">
    <property type="term" value="C:transcription factor TFIIA complex"/>
    <property type="evidence" value="ECO:0007669"/>
    <property type="project" value="InterPro"/>
</dbReference>
<dbReference type="AlphaFoldDB" id="A0A0R3SGQ7"/>
<feature type="compositionally biased region" description="Acidic residues" evidence="5">
    <location>
        <begin position="408"/>
        <end position="443"/>
    </location>
</feature>
<accession>A0A0R3SGQ7</accession>
<dbReference type="PANTHER" id="PTHR12694">
    <property type="entry name" value="TRANSCRIPTION INITIATION FACTOR IIA SUBUNIT 1"/>
    <property type="match status" value="1"/>
</dbReference>
<proteinExistence type="inferred from homology"/>
<feature type="compositionally biased region" description="Basic and acidic residues" evidence="5">
    <location>
        <begin position="392"/>
        <end position="407"/>
    </location>
</feature>
<evidence type="ECO:0000256" key="4">
    <source>
        <dbReference type="ARBA" id="ARBA00023242"/>
    </source>
</evidence>
<feature type="region of interest" description="Disordered" evidence="5">
    <location>
        <begin position="257"/>
        <end position="316"/>
    </location>
</feature>
<dbReference type="SUPFAM" id="SSF47396">
    <property type="entry name" value="Transcription factor IIA (TFIIA), alpha-helical domain"/>
    <property type="match status" value="1"/>
</dbReference>